<evidence type="ECO:0000256" key="2">
    <source>
        <dbReference type="ARBA" id="ARBA00011255"/>
    </source>
</evidence>
<evidence type="ECO:0000256" key="3">
    <source>
        <dbReference type="ARBA" id="ARBA00023054"/>
    </source>
</evidence>
<keyword evidence="8" id="KW-0966">Cell projection</keyword>
<dbReference type="GO" id="GO:0071973">
    <property type="term" value="P:bacterial-type flagellum-dependent cell motility"/>
    <property type="evidence" value="ECO:0007669"/>
    <property type="project" value="TreeGrafter"/>
</dbReference>
<comment type="function">
    <text evidence="5">Required for morphogenesis and for the elongation of the flagellar filament by facilitating polymerization of the flagellin monomers at the tip of growing filament. Forms a capping structure, which prevents flagellin subunits (transported through the central channel of the flagellum) from leaking out without polymerization at the distal end.</text>
</comment>
<dbReference type="PANTHER" id="PTHR30288">
    <property type="entry name" value="FLAGELLAR CAP/ASSEMBLY PROTEIN FLID"/>
    <property type="match status" value="1"/>
</dbReference>
<evidence type="ECO:0000313" key="8">
    <source>
        <dbReference type="EMBL" id="HFI90385.1"/>
    </source>
</evidence>
<name>A0A7V2ZI46_9BACT</name>
<keyword evidence="3 5" id="KW-0175">Coiled coil</keyword>
<evidence type="ECO:0000259" key="6">
    <source>
        <dbReference type="Pfam" id="PF02465"/>
    </source>
</evidence>
<keyword evidence="4 5" id="KW-0975">Bacterial flagellum</keyword>
<evidence type="ECO:0000259" key="7">
    <source>
        <dbReference type="Pfam" id="PF07195"/>
    </source>
</evidence>
<comment type="subunit">
    <text evidence="2 5">Homopentamer.</text>
</comment>
<accession>A0A7V2ZI46</accession>
<dbReference type="GO" id="GO:0009421">
    <property type="term" value="C:bacterial-type flagellum filament cap"/>
    <property type="evidence" value="ECO:0007669"/>
    <property type="project" value="InterPro"/>
</dbReference>
<comment type="similarity">
    <text evidence="1 5">Belongs to the FliD family.</text>
</comment>
<reference evidence="8" key="1">
    <citation type="journal article" date="2020" name="mSystems">
        <title>Genome- and Community-Level Interaction Insights into Carbon Utilization and Element Cycling Functions of Hydrothermarchaeota in Hydrothermal Sediment.</title>
        <authorList>
            <person name="Zhou Z."/>
            <person name="Liu Y."/>
            <person name="Xu W."/>
            <person name="Pan J."/>
            <person name="Luo Z.H."/>
            <person name="Li M."/>
        </authorList>
    </citation>
    <scope>NUCLEOTIDE SEQUENCE [LARGE SCALE GENOMIC DNA]</scope>
    <source>
        <strain evidence="8">SpSt-479</strain>
    </source>
</reference>
<evidence type="ECO:0000256" key="4">
    <source>
        <dbReference type="ARBA" id="ARBA00023143"/>
    </source>
</evidence>
<evidence type="ECO:0000256" key="1">
    <source>
        <dbReference type="ARBA" id="ARBA00009764"/>
    </source>
</evidence>
<proteinExistence type="inferred from homology"/>
<keyword evidence="8" id="KW-0282">Flagellum</keyword>
<keyword evidence="5" id="KW-0964">Secreted</keyword>
<dbReference type="PANTHER" id="PTHR30288:SF0">
    <property type="entry name" value="FLAGELLAR HOOK-ASSOCIATED PROTEIN 2"/>
    <property type="match status" value="1"/>
</dbReference>
<dbReference type="Pfam" id="PF07195">
    <property type="entry name" value="FliD_C"/>
    <property type="match status" value="1"/>
</dbReference>
<feature type="coiled-coil region" evidence="5">
    <location>
        <begin position="550"/>
        <end position="577"/>
    </location>
</feature>
<dbReference type="InterPro" id="IPR003481">
    <property type="entry name" value="FliD_N"/>
</dbReference>
<comment type="caution">
    <text evidence="8">The sequence shown here is derived from an EMBL/GenBank/DDBJ whole genome shotgun (WGS) entry which is preliminary data.</text>
</comment>
<dbReference type="InterPro" id="IPR010809">
    <property type="entry name" value="FliD_C"/>
</dbReference>
<dbReference type="GO" id="GO:0009424">
    <property type="term" value="C:bacterial-type flagellum hook"/>
    <property type="evidence" value="ECO:0007669"/>
    <property type="project" value="UniProtKB-UniRule"/>
</dbReference>
<dbReference type="GO" id="GO:0005576">
    <property type="term" value="C:extracellular region"/>
    <property type="evidence" value="ECO:0007669"/>
    <property type="project" value="UniProtKB-SubCell"/>
</dbReference>
<sequence>MAYDLLTTSGINSFINSYIQTEKSKRITPLKTRQTKYNNLSSAYSSLLSNIDKLKSSLSKLKLRDSSSIFKAKKAESSNSNFVAATAGSGADEGTFTIRTNQLAKSDTLLSIDRSYSANSAITTLGTYTFTVKTGDGSGSFYLSKVSVTLEESDFSNGNISYSVLADKIKNAIKDDKAIITSNSVSGYLASSGSFKLNLGGTETEITYSEGTYDEVIDNIVTQLNNISGVQAEKITVNGNVQLKITAVNSSKYIQLKDDTGTILSQLGVSSNKEIAASSVITASTFSPVVGSTQLSLTSKNTGYNYRIMEISDDTTNGLLNEFGLNLGPTRQAFVQNENGEDTAGFVHNESSLNAKFLFNGIEVQRDSNTISDLVSGVTLNLKSVFNTNDPDVVISVGTDVSSIKSKIESFINSFNELYSYLRKNSSSSSSQRGVLFGDSTTSSLTNILSTSAYQSLSGFSNDVINSLSKLGITFDVNNGLSISDSSQLESIILSRTNEVENFFNDTNGFAETLYTKINFYSGASGYIQSAISRISSNLTQINDSVSKIENQINKRAEVLRTQYQKLQTQLAELLSSQNVFTNYLG</sequence>
<gene>
    <name evidence="8" type="ORF">ENS31_02515</name>
</gene>
<protein>
    <recommendedName>
        <fullName evidence="5">Flagellar hook-associated protein 2</fullName>
        <shortName evidence="5">HAP2</shortName>
    </recommendedName>
    <alternativeName>
        <fullName evidence="5">Flagellar cap protein</fullName>
    </alternativeName>
</protein>
<feature type="domain" description="Flagellar hook-associated protein 2 N-terminal" evidence="6">
    <location>
        <begin position="11"/>
        <end position="107"/>
    </location>
</feature>
<dbReference type="GO" id="GO:0007155">
    <property type="term" value="P:cell adhesion"/>
    <property type="evidence" value="ECO:0007669"/>
    <property type="project" value="InterPro"/>
</dbReference>
<comment type="subcellular location">
    <subcellularLocation>
        <location evidence="5">Secreted</location>
    </subcellularLocation>
    <subcellularLocation>
        <location evidence="5">Bacterial flagellum</location>
    </subcellularLocation>
</comment>
<evidence type="ECO:0000256" key="5">
    <source>
        <dbReference type="RuleBase" id="RU362066"/>
    </source>
</evidence>
<dbReference type="Pfam" id="PF02465">
    <property type="entry name" value="FliD_N"/>
    <property type="match status" value="1"/>
</dbReference>
<feature type="domain" description="Flagellar hook-associated protein 2 C-terminal" evidence="7">
    <location>
        <begin position="354"/>
        <end position="571"/>
    </location>
</feature>
<dbReference type="InterPro" id="IPR040026">
    <property type="entry name" value="FliD"/>
</dbReference>
<organism evidence="8">
    <name type="scientific">Ignavibacterium album</name>
    <dbReference type="NCBI Taxonomy" id="591197"/>
    <lineage>
        <taxon>Bacteria</taxon>
        <taxon>Pseudomonadati</taxon>
        <taxon>Ignavibacteriota</taxon>
        <taxon>Ignavibacteria</taxon>
        <taxon>Ignavibacteriales</taxon>
        <taxon>Ignavibacteriaceae</taxon>
        <taxon>Ignavibacterium</taxon>
    </lineage>
</organism>
<keyword evidence="8" id="KW-0969">Cilium</keyword>
<dbReference type="AlphaFoldDB" id="A0A7V2ZI46"/>
<dbReference type="EMBL" id="DSUJ01000008">
    <property type="protein sequence ID" value="HFI90385.1"/>
    <property type="molecule type" value="Genomic_DNA"/>
</dbReference>